<protein>
    <recommendedName>
        <fullName evidence="3">Tubulin/FtsZ GTPase domain-containing protein</fullName>
    </recommendedName>
</protein>
<dbReference type="FunFam" id="3.40.50.1440:FF:000001">
    <property type="entry name" value="Cell division protein FtsZ"/>
    <property type="match status" value="1"/>
</dbReference>
<keyword evidence="2" id="KW-0342">GTP-binding</keyword>
<dbReference type="PROSITE" id="PS01134">
    <property type="entry name" value="FTSZ_1"/>
    <property type="match status" value="1"/>
</dbReference>
<proteinExistence type="predicted"/>
<evidence type="ECO:0000259" key="3">
    <source>
        <dbReference type="SMART" id="SM00864"/>
    </source>
</evidence>
<dbReference type="InterPro" id="IPR000158">
    <property type="entry name" value="Cell_div_FtsZ"/>
</dbReference>
<dbReference type="GO" id="GO:0005737">
    <property type="term" value="C:cytoplasm"/>
    <property type="evidence" value="ECO:0007669"/>
    <property type="project" value="TreeGrafter"/>
</dbReference>
<dbReference type="InterPro" id="IPR003008">
    <property type="entry name" value="Tubulin_FtsZ_GTPase"/>
</dbReference>
<dbReference type="EMBL" id="BARV01014975">
    <property type="protein sequence ID" value="GAI25391.1"/>
    <property type="molecule type" value="Genomic_DNA"/>
</dbReference>
<dbReference type="PANTHER" id="PTHR30314:SF3">
    <property type="entry name" value="MITOCHONDRIAL DIVISION PROTEIN FSZA"/>
    <property type="match status" value="1"/>
</dbReference>
<keyword evidence="1" id="KW-0547">Nucleotide-binding</keyword>
<dbReference type="PRINTS" id="PR00423">
    <property type="entry name" value="CELLDVISFTSZ"/>
</dbReference>
<reference evidence="4" key="1">
    <citation type="journal article" date="2014" name="Front. Microbiol.">
        <title>High frequency of phylogenetically diverse reductive dehalogenase-homologous genes in deep subseafloor sedimentary metagenomes.</title>
        <authorList>
            <person name="Kawai M."/>
            <person name="Futagami T."/>
            <person name="Toyoda A."/>
            <person name="Takaki Y."/>
            <person name="Nishi S."/>
            <person name="Hori S."/>
            <person name="Arai W."/>
            <person name="Tsubouchi T."/>
            <person name="Morono Y."/>
            <person name="Uchiyama I."/>
            <person name="Ito T."/>
            <person name="Fujiyama A."/>
            <person name="Inagaki F."/>
            <person name="Takami H."/>
        </authorList>
    </citation>
    <scope>NUCLEOTIDE SEQUENCE</scope>
    <source>
        <strain evidence="4">Expedition CK06-06</strain>
    </source>
</reference>
<dbReference type="GO" id="GO:0032153">
    <property type="term" value="C:cell division site"/>
    <property type="evidence" value="ECO:0007669"/>
    <property type="project" value="TreeGrafter"/>
</dbReference>
<feature type="domain" description="Tubulin/FtsZ GTPase" evidence="3">
    <location>
        <begin position="13"/>
        <end position="205"/>
    </location>
</feature>
<evidence type="ECO:0000256" key="2">
    <source>
        <dbReference type="ARBA" id="ARBA00023134"/>
    </source>
</evidence>
<gene>
    <name evidence="4" type="ORF">S06H3_25962</name>
</gene>
<dbReference type="Gene3D" id="3.40.50.1440">
    <property type="entry name" value="Tubulin/FtsZ, GTPase domain"/>
    <property type="match status" value="1"/>
</dbReference>
<comment type="caution">
    <text evidence="4">The sequence shown here is derived from an EMBL/GenBank/DDBJ whole genome shotgun (WGS) entry which is preliminary data.</text>
</comment>
<dbReference type="Pfam" id="PF00091">
    <property type="entry name" value="Tubulin"/>
    <property type="match status" value="1"/>
</dbReference>
<dbReference type="SUPFAM" id="SSF52490">
    <property type="entry name" value="Tubulin nucleotide-binding domain-like"/>
    <property type="match status" value="1"/>
</dbReference>
<dbReference type="GO" id="GO:0051301">
    <property type="term" value="P:cell division"/>
    <property type="evidence" value="ECO:0007669"/>
    <property type="project" value="TreeGrafter"/>
</dbReference>
<accession>X1N563</accession>
<dbReference type="AlphaFoldDB" id="X1N563"/>
<name>X1N563_9ZZZZ</name>
<dbReference type="NCBIfam" id="TIGR00065">
    <property type="entry name" value="ftsZ"/>
    <property type="match status" value="1"/>
</dbReference>
<dbReference type="PANTHER" id="PTHR30314">
    <property type="entry name" value="CELL DIVISION PROTEIN FTSZ-RELATED"/>
    <property type="match status" value="1"/>
</dbReference>
<dbReference type="GO" id="GO:0005525">
    <property type="term" value="F:GTP binding"/>
    <property type="evidence" value="ECO:0007669"/>
    <property type="project" value="UniProtKB-KW"/>
</dbReference>
<organism evidence="4">
    <name type="scientific">marine sediment metagenome</name>
    <dbReference type="NCBI Taxonomy" id="412755"/>
    <lineage>
        <taxon>unclassified sequences</taxon>
        <taxon>metagenomes</taxon>
        <taxon>ecological metagenomes</taxon>
    </lineage>
</organism>
<dbReference type="InterPro" id="IPR045061">
    <property type="entry name" value="FtsZ/CetZ"/>
</dbReference>
<dbReference type="InterPro" id="IPR020805">
    <property type="entry name" value="Cell_div_FtsZ_CS"/>
</dbReference>
<dbReference type="GO" id="GO:0003924">
    <property type="term" value="F:GTPase activity"/>
    <property type="evidence" value="ECO:0007669"/>
    <property type="project" value="InterPro"/>
</dbReference>
<evidence type="ECO:0000256" key="1">
    <source>
        <dbReference type="ARBA" id="ARBA00022741"/>
    </source>
</evidence>
<dbReference type="CDD" id="cd02201">
    <property type="entry name" value="FtsZ_type1"/>
    <property type="match status" value="1"/>
</dbReference>
<evidence type="ECO:0000313" key="4">
    <source>
        <dbReference type="EMBL" id="GAI25391.1"/>
    </source>
</evidence>
<sequence length="214" mass="22498">MLKFKQDVGLTANIKVIGIGGGGGNAVNRMVSSEIKGVEFIAANTDAQALRDSLAGYRLQLGAHLTKGLGVGGDPEKGRQAAEEDRDAIRESLEGADMVFITAGLGGGTGTGGSPVAAEIARDLGALTVGVVTKPFMFEGPIRFKQAEQGLKNMKRKVDTLIVIPNQRLFAIIDETTPALDAFKVADDVLRQAVQSISEIITSRGMINVDFADV</sequence>
<dbReference type="InterPro" id="IPR036525">
    <property type="entry name" value="Tubulin/FtsZ_GTPase_sf"/>
</dbReference>
<dbReference type="SMART" id="SM00864">
    <property type="entry name" value="Tubulin"/>
    <property type="match status" value="1"/>
</dbReference>
<feature type="non-terminal residue" evidence="4">
    <location>
        <position position="214"/>
    </location>
</feature>